<evidence type="ECO:0000313" key="2">
    <source>
        <dbReference type="Proteomes" id="UP000886998"/>
    </source>
</evidence>
<dbReference type="AlphaFoldDB" id="A0A8X6X460"/>
<accession>A0A8X6X460</accession>
<sequence length="99" mass="11361">MGEIRLFNGVAVVFGIGHDRAHKVINHIPWTHEILNTIGAPTTDSTYKKQHMVNSVENFMCYHEEGNNFLFRIVTESTISHQKQRPHLWSGNIIHPLSD</sequence>
<protein>
    <submittedName>
        <fullName evidence="1">Uncharacterized protein</fullName>
    </submittedName>
</protein>
<evidence type="ECO:0000313" key="1">
    <source>
        <dbReference type="EMBL" id="GFY45822.1"/>
    </source>
</evidence>
<reference evidence="1" key="1">
    <citation type="submission" date="2020-08" db="EMBL/GenBank/DDBJ databases">
        <title>Multicomponent nature underlies the extraordinary mechanical properties of spider dragline silk.</title>
        <authorList>
            <person name="Kono N."/>
            <person name="Nakamura H."/>
            <person name="Mori M."/>
            <person name="Yoshida Y."/>
            <person name="Ohtoshi R."/>
            <person name="Malay A.D."/>
            <person name="Moran D.A.P."/>
            <person name="Tomita M."/>
            <person name="Numata K."/>
            <person name="Arakawa K."/>
        </authorList>
    </citation>
    <scope>NUCLEOTIDE SEQUENCE</scope>
</reference>
<dbReference type="Proteomes" id="UP000886998">
    <property type="component" value="Unassembled WGS sequence"/>
</dbReference>
<name>A0A8X6X460_9ARAC</name>
<organism evidence="1 2">
    <name type="scientific">Trichonephila inaurata madagascariensis</name>
    <dbReference type="NCBI Taxonomy" id="2747483"/>
    <lineage>
        <taxon>Eukaryota</taxon>
        <taxon>Metazoa</taxon>
        <taxon>Ecdysozoa</taxon>
        <taxon>Arthropoda</taxon>
        <taxon>Chelicerata</taxon>
        <taxon>Arachnida</taxon>
        <taxon>Araneae</taxon>
        <taxon>Araneomorphae</taxon>
        <taxon>Entelegynae</taxon>
        <taxon>Araneoidea</taxon>
        <taxon>Nephilidae</taxon>
        <taxon>Trichonephila</taxon>
        <taxon>Trichonephila inaurata</taxon>
    </lineage>
</organism>
<dbReference type="EMBL" id="BMAV01005066">
    <property type="protein sequence ID" value="GFY45822.1"/>
    <property type="molecule type" value="Genomic_DNA"/>
</dbReference>
<gene>
    <name evidence="1" type="ORF">TNIN_480981</name>
</gene>
<proteinExistence type="predicted"/>
<keyword evidence="2" id="KW-1185">Reference proteome</keyword>
<comment type="caution">
    <text evidence="1">The sequence shown here is derived from an EMBL/GenBank/DDBJ whole genome shotgun (WGS) entry which is preliminary data.</text>
</comment>